<dbReference type="STRING" id="543379.A0A232FIS3"/>
<feature type="region of interest" description="Disordered" evidence="2">
    <location>
        <begin position="2293"/>
        <end position="2322"/>
    </location>
</feature>
<evidence type="ECO:0000313" key="3">
    <source>
        <dbReference type="EMBL" id="OXU30430.1"/>
    </source>
</evidence>
<keyword evidence="4" id="KW-1185">Reference proteome</keyword>
<feature type="compositionally biased region" description="Basic and acidic residues" evidence="2">
    <location>
        <begin position="2574"/>
        <end position="2585"/>
    </location>
</feature>
<dbReference type="PANTHER" id="PTHR40552">
    <property type="entry name" value="AT05186P-RELATED"/>
    <property type="match status" value="1"/>
</dbReference>
<evidence type="ECO:0000256" key="2">
    <source>
        <dbReference type="SAM" id="MobiDB-lite"/>
    </source>
</evidence>
<accession>A0A232FIS3</accession>
<name>A0A232FIS3_9HYME</name>
<feature type="compositionally biased region" description="Basic residues" evidence="2">
    <location>
        <begin position="1"/>
        <end position="11"/>
    </location>
</feature>
<evidence type="ECO:0000256" key="1">
    <source>
        <dbReference type="SAM" id="Coils"/>
    </source>
</evidence>
<dbReference type="EMBL" id="NNAY01000160">
    <property type="protein sequence ID" value="OXU30430.1"/>
    <property type="molecule type" value="Genomic_DNA"/>
</dbReference>
<dbReference type="PANTHER" id="PTHR40552:SF6">
    <property type="entry name" value="FI09606P-RELATED"/>
    <property type="match status" value="1"/>
</dbReference>
<evidence type="ECO:0000313" key="4">
    <source>
        <dbReference type="Proteomes" id="UP000215335"/>
    </source>
</evidence>
<protein>
    <submittedName>
        <fullName evidence="3">Uncharacterized protein</fullName>
    </submittedName>
</protein>
<sequence length="2607" mass="296718">MQNPKSTKHKNRQDTPMDSPNETENEFRARLERLCKCDRILSDSEIADFGKFDTDEEDVAVDSDECDEDLVAERLKLSRLLDLPEDTHSLTKIETHLPPCLKYSFRSGLTHLNMQKFSPLTRGYQGSAVAVAAIATSHLIKPHCWNEPVIDQVIEDGDTYFSDSYSQIETDDRRTLKLLDLKRELDIRKTHRVSVKIDEPIFAGTFRSETPKDLHIAKALDLFFKKYTTCVLTSPALNVAIWKCSKYFNFFDGQARLENCEIADPGTNNGFAKLILLQSISDVLFVILGKSNVKNEPFVLYNIDIVVVRKLSDLPDAEEKTLGEPKPRPSGYRIQDKYRAVVQGSYHLLHPILPEEFQGRGHLVLAVAALVYSRLLSGSKWTKVMIDLIFNQSNIYLTDLARVLGKTLDHTFELTVNDLLCDVVLGVYMAKIKVQENVVPGQGKKGKLTMDTGIRDYFAAHSLGVLEIKKIFYPIWKERNKFYMLDPFACDEEGFRIDSRDPDNAERYKKAAACVTMNSSVNQLVETILENTESKEKDPFIIHGLKVLYIKTGTAQDGSDEKVVFREKKTNCRPPRPPSPPSTVIDDCEVIIDSLPRPREVDEPVNEVVQYPQLMNQVELFVKTFDDEKSADPGDENVDDDQEIELSGYKIVNPHRLMLRGTKNCLSEEFSEQSRGRQGLTIALTALAASEQTDLAEWNSSDIDKIIYDGHSIYEEIVSWIHRGSSDGASEEGAVSKEDIGGGKKGVQIEGGSNDEENYEEFETPSTKGLEYLTLSMLPKNIKIGDTDVNLVWKMNVVKGESNPLANLGEALEKYFEQFDKVILENSELMYAIWTKYDKFFILNPYGNDQDGWKNYSEPAGLFVVGRIIELVNLLYGLIQYNEYNFTLHFIKLSLPLSGEDNESSSNSEDIKIEAIQKYKTKFLPVTDADLAEIKITDEEVEQPNEDNLTNVLENEDNNSENKTYNLDEVSMNTRVSREAINAEKNLLNLFKIVAEPKQVDAPARLNLALVTGVVKTEHITEEKKQEENLDVFYEKLKYTHPPPFVLPPKKNLCALFDVKLASKSVQSLLSRFSIDSKLAIKEKTDLPLSGEQDATISLYDTIEKSKLITLPPKKYFFSKSLPCGLTPIRAINEQFIRDKIIDEEQEEDCRRKKKAKEIIMVPDDKPNVSEEHILPKIIPLGPCIKTPESVRKTHDCPERKKRKCSLTAKEKEDAILKKLVCSTEKLLFEMMFPDFKENTETLAPTADHLSVESADDDTEDSLSAISPEPEPCGFKPTADANIGIINANTCLEDRAALEDSHYKSCYFAAILAILAKINVSVNEFRSGVLDRFIRAASKIGDGTGKLRYKMTRWFRNFNILGVKYNVVLKQTRYADPENYEPDALKIVLESFLQRHQTGIVVFGNAAYAFWFANDMFYLFDPYPCDEKGLANADGSACLMQICDFDSFVERIIRNTGEAAQKPYRLYTVSIAHLEAQIKKKRKTKKKRVKTCKKQLEEEQREAEEVKSIELEQSESEKSLIELTDWVNKDKGKILPPDPLIPGFLPIKNYNASALEVEILENEITRPVLPPLKEDSPDEQTRQTPYDRTFYSNSMMSEPMDLCVMAWSQIYDPPVWSARTIQALFEASKEYALDSLLASEDSTLPRMTDNLLTEFNIANYSFRVVFAPMHSGTLYANEGWNLATTLDRIFQSPVYTGAVLVCGNAHVGVIKKGERLYAWWLLKGTKKIRIIVSEDMEDYLKLIVKVNLKVLNLSYDVAITLFSFCEQEINQPGESEFSVRIVTISYAKILGPNCSDIEGLHESMMPSTSIAEIHTKDTVNRDDEAVFRLIDKSQTPVFVLGSVALRERDTVTEPRVKRCYFVALLAVLLKRDIIQNPLPEMIDKILELADGSYKLFEEPKYHTEHILKDVRLMDRLFEFRDCASQLTSLQDEKKSTDQMFFPTVKQQLKQYFKKCTSGILHFSNCSYGFWYSATTNCYYYLDPYQCDVKGRRVGNRGKSCLCVFSSITSLAKQMCLNQFAETTGFFIHRVHVELVKASLYHKFQEDPIWIYVDYHWSHRHLAKPKAKKSYKKIKDPEEVVKKPSWKNYLIEVPNTIYSVWGTLSSFDVKFGPRAGKNQAAIGVALLALCDLCHPSEWSTIVLDSAVVSGDCYYKDSKKMASRCCNRFNLAKCFKISPYLWDVEFTSDICGVLYGSTDQPSLADTLKHALDRSSNLLLQCDKKILTILEMTDAFYAMDSSWTGPPLFLKDRGAIYVIRCKDTKTLIYVLTKMLNTNQRLEFTITPVRMTFSQETCQSSDSKPKVSRKKILEKPARPAPGKTVDHPTLVNGSIVVPEEDSYLCYIRNLKLGLARGAEFENPPSLDEHKRKSSVVSRKRQESGKRISDMKSSRKTSEIIRGFKAQLESDRAVQSILKRTVDRPPVLNLLKNIEASKKQQCGSKASAVIHESQKELEFGKLSSKDVDVGYSKMIAARKYAAQFDINAKLSEDKNRFDIRSSFVQDETREMFETYNAEMKKEVRQSYKYDSSSEYKQVESREQSQKAVEETKSTVISIVVEGMDESRTETEETSTQEMLTKETEKERTETLEEEEIPEEEPKFRSSLHLNIT</sequence>
<proteinExistence type="predicted"/>
<comment type="caution">
    <text evidence="3">The sequence shown here is derived from an EMBL/GenBank/DDBJ whole genome shotgun (WGS) entry which is preliminary data.</text>
</comment>
<keyword evidence="1" id="KW-0175">Coiled coil</keyword>
<organism evidence="3 4">
    <name type="scientific">Trichomalopsis sarcophagae</name>
    <dbReference type="NCBI Taxonomy" id="543379"/>
    <lineage>
        <taxon>Eukaryota</taxon>
        <taxon>Metazoa</taxon>
        <taxon>Ecdysozoa</taxon>
        <taxon>Arthropoda</taxon>
        <taxon>Hexapoda</taxon>
        <taxon>Insecta</taxon>
        <taxon>Pterygota</taxon>
        <taxon>Neoptera</taxon>
        <taxon>Endopterygota</taxon>
        <taxon>Hymenoptera</taxon>
        <taxon>Apocrita</taxon>
        <taxon>Proctotrupomorpha</taxon>
        <taxon>Chalcidoidea</taxon>
        <taxon>Pteromalidae</taxon>
        <taxon>Pteromalinae</taxon>
        <taxon>Trichomalopsis</taxon>
    </lineage>
</organism>
<reference evidence="3 4" key="1">
    <citation type="journal article" date="2017" name="Curr. Biol.">
        <title>The Evolution of Venom by Co-option of Single-Copy Genes.</title>
        <authorList>
            <person name="Martinson E.O."/>
            <person name="Mrinalini"/>
            <person name="Kelkar Y.D."/>
            <person name="Chang C.H."/>
            <person name="Werren J.H."/>
        </authorList>
    </citation>
    <scope>NUCLEOTIDE SEQUENCE [LARGE SCALE GENOMIC DNA]</scope>
    <source>
        <strain evidence="3 4">Alberta</strain>
        <tissue evidence="3">Whole body</tissue>
    </source>
</reference>
<feature type="region of interest" description="Disordered" evidence="2">
    <location>
        <begin position="2557"/>
        <end position="2607"/>
    </location>
</feature>
<feature type="region of interest" description="Disordered" evidence="2">
    <location>
        <begin position="728"/>
        <end position="760"/>
    </location>
</feature>
<feature type="compositionally biased region" description="Basic and acidic residues" evidence="2">
    <location>
        <begin position="2375"/>
        <end position="2387"/>
    </location>
</feature>
<dbReference type="OrthoDB" id="7672055at2759"/>
<dbReference type="Gene3D" id="3.90.70.120">
    <property type="match status" value="4"/>
</dbReference>
<dbReference type="Proteomes" id="UP000215335">
    <property type="component" value="Unassembled WGS sequence"/>
</dbReference>
<gene>
    <name evidence="3" type="ORF">TSAR_004482</name>
</gene>
<feature type="region of interest" description="Disordered" evidence="2">
    <location>
        <begin position="2356"/>
        <end position="2387"/>
    </location>
</feature>
<feature type="coiled-coil region" evidence="1">
    <location>
        <begin position="1482"/>
        <end position="1513"/>
    </location>
</feature>
<feature type="region of interest" description="Disordered" evidence="2">
    <location>
        <begin position="1"/>
        <end position="25"/>
    </location>
</feature>